<evidence type="ECO:0000313" key="2">
    <source>
        <dbReference type="Proteomes" id="UP000499080"/>
    </source>
</evidence>
<dbReference type="Proteomes" id="UP000499080">
    <property type="component" value="Unassembled WGS sequence"/>
</dbReference>
<dbReference type="EMBL" id="BGPR01006869">
    <property type="protein sequence ID" value="GBN22470.1"/>
    <property type="molecule type" value="Genomic_DNA"/>
</dbReference>
<dbReference type="AlphaFoldDB" id="A0A4Y2M7S1"/>
<name>A0A4Y2M7S1_ARAVE</name>
<comment type="caution">
    <text evidence="1">The sequence shown here is derived from an EMBL/GenBank/DDBJ whole genome shotgun (WGS) entry which is preliminary data.</text>
</comment>
<gene>
    <name evidence="1" type="ORF">AVEN_254337_1</name>
</gene>
<proteinExistence type="predicted"/>
<accession>A0A4Y2M7S1</accession>
<reference evidence="1 2" key="1">
    <citation type="journal article" date="2019" name="Sci. Rep.">
        <title>Orb-weaving spider Araneus ventricosus genome elucidates the spidroin gene catalogue.</title>
        <authorList>
            <person name="Kono N."/>
            <person name="Nakamura H."/>
            <person name="Ohtoshi R."/>
            <person name="Moran D.A.P."/>
            <person name="Shinohara A."/>
            <person name="Yoshida Y."/>
            <person name="Fujiwara M."/>
            <person name="Mori M."/>
            <person name="Tomita M."/>
            <person name="Arakawa K."/>
        </authorList>
    </citation>
    <scope>NUCLEOTIDE SEQUENCE [LARGE SCALE GENOMIC DNA]</scope>
</reference>
<keyword evidence="2" id="KW-1185">Reference proteome</keyword>
<organism evidence="1 2">
    <name type="scientific">Araneus ventricosus</name>
    <name type="common">Orbweaver spider</name>
    <name type="synonym">Epeira ventricosa</name>
    <dbReference type="NCBI Taxonomy" id="182803"/>
    <lineage>
        <taxon>Eukaryota</taxon>
        <taxon>Metazoa</taxon>
        <taxon>Ecdysozoa</taxon>
        <taxon>Arthropoda</taxon>
        <taxon>Chelicerata</taxon>
        <taxon>Arachnida</taxon>
        <taxon>Araneae</taxon>
        <taxon>Araneomorphae</taxon>
        <taxon>Entelegynae</taxon>
        <taxon>Araneoidea</taxon>
        <taxon>Araneidae</taxon>
        <taxon>Araneus</taxon>
    </lineage>
</organism>
<sequence length="96" mass="11004">MQSGRGFKRRRHPFPRLPPARYLGGPANFLVGSRWVPFRTSHYQGRELGRTRYAATSTWLYHKERPRWRPSVRAGGIRVLNPILLKICSACGSGAR</sequence>
<protein>
    <submittedName>
        <fullName evidence="1">Uncharacterized protein</fullName>
    </submittedName>
</protein>
<evidence type="ECO:0000313" key="1">
    <source>
        <dbReference type="EMBL" id="GBN22470.1"/>
    </source>
</evidence>